<name>A0A1J9Q2M5_9EURO</name>
<dbReference type="STRING" id="1658174.A0A1J9Q2M5"/>
<dbReference type="VEuPathDB" id="FungiDB:ACJ73_10331"/>
<keyword evidence="3" id="KW-1185">Reference proteome</keyword>
<feature type="compositionally biased region" description="Low complexity" evidence="1">
    <location>
        <begin position="1"/>
        <end position="14"/>
    </location>
</feature>
<evidence type="ECO:0000313" key="3">
    <source>
        <dbReference type="Proteomes" id="UP000242791"/>
    </source>
</evidence>
<feature type="region of interest" description="Disordered" evidence="1">
    <location>
        <begin position="1"/>
        <end position="36"/>
    </location>
</feature>
<evidence type="ECO:0000313" key="2">
    <source>
        <dbReference type="EMBL" id="OJD09421.1"/>
    </source>
</evidence>
<dbReference type="Proteomes" id="UP000242791">
    <property type="component" value="Unassembled WGS sequence"/>
</dbReference>
<protein>
    <submittedName>
        <fullName evidence="2">Uncharacterized protein</fullName>
    </submittedName>
</protein>
<dbReference type="EMBL" id="LGTZ01003751">
    <property type="protein sequence ID" value="OJD09421.1"/>
    <property type="molecule type" value="Genomic_DNA"/>
</dbReference>
<sequence length="64" mass="6923">MRGNGSSAVASSPRSSEEATSRNGSPETKLTAFSPEDLRLKSRFEAGRAFCGPPDDSHRPFYSM</sequence>
<organism evidence="2 3">
    <name type="scientific">Blastomyces percursus</name>
    <dbReference type="NCBI Taxonomy" id="1658174"/>
    <lineage>
        <taxon>Eukaryota</taxon>
        <taxon>Fungi</taxon>
        <taxon>Dikarya</taxon>
        <taxon>Ascomycota</taxon>
        <taxon>Pezizomycotina</taxon>
        <taxon>Eurotiomycetes</taxon>
        <taxon>Eurotiomycetidae</taxon>
        <taxon>Onygenales</taxon>
        <taxon>Ajellomycetaceae</taxon>
        <taxon>Blastomyces</taxon>
    </lineage>
</organism>
<gene>
    <name evidence="2" type="ORF">ACJ73_10331</name>
</gene>
<dbReference type="AlphaFoldDB" id="A0A1J9Q2M5"/>
<evidence type="ECO:0000256" key="1">
    <source>
        <dbReference type="SAM" id="MobiDB-lite"/>
    </source>
</evidence>
<accession>A0A1J9Q2M5</accession>
<comment type="caution">
    <text evidence="2">The sequence shown here is derived from an EMBL/GenBank/DDBJ whole genome shotgun (WGS) entry which is preliminary data.</text>
</comment>
<proteinExistence type="predicted"/>
<reference evidence="2 3" key="1">
    <citation type="submission" date="2015-08" db="EMBL/GenBank/DDBJ databases">
        <title>Emmonsia species relationships and genome sequence.</title>
        <authorList>
            <person name="Cuomo C.A."/>
            <person name="Schwartz I.S."/>
            <person name="Kenyon C."/>
            <person name="De Hoog G.S."/>
            <person name="Govender N.P."/>
            <person name="Botha A."/>
            <person name="Moreno L."/>
            <person name="De Vries M."/>
            <person name="Munoz J.F."/>
            <person name="Stielow J.B."/>
        </authorList>
    </citation>
    <scope>NUCLEOTIDE SEQUENCE [LARGE SCALE GENOMIC DNA]</scope>
    <source>
        <strain evidence="2 3">EI222</strain>
    </source>
</reference>